<organism evidence="2 3">
    <name type="scientific">Saccharomonospora cyanea NA-134</name>
    <dbReference type="NCBI Taxonomy" id="882082"/>
    <lineage>
        <taxon>Bacteria</taxon>
        <taxon>Bacillati</taxon>
        <taxon>Actinomycetota</taxon>
        <taxon>Actinomycetes</taxon>
        <taxon>Pseudonocardiales</taxon>
        <taxon>Pseudonocardiaceae</taxon>
        <taxon>Saccharomonospora</taxon>
    </lineage>
</organism>
<name>H5XGQ7_9PSEU</name>
<evidence type="ECO:0000313" key="3">
    <source>
        <dbReference type="Proteomes" id="UP000002791"/>
    </source>
</evidence>
<dbReference type="InterPro" id="IPR016181">
    <property type="entry name" value="Acyl_CoA_acyltransferase"/>
</dbReference>
<evidence type="ECO:0000313" key="2">
    <source>
        <dbReference type="EMBL" id="EHR61600.1"/>
    </source>
</evidence>
<dbReference type="AlphaFoldDB" id="H5XGQ7"/>
<keyword evidence="3" id="KW-1185">Reference proteome</keyword>
<dbReference type="GO" id="GO:0016747">
    <property type="term" value="F:acyltransferase activity, transferring groups other than amino-acyl groups"/>
    <property type="evidence" value="ECO:0007669"/>
    <property type="project" value="InterPro"/>
</dbReference>
<reference evidence="2 3" key="1">
    <citation type="submission" date="2011-11" db="EMBL/GenBank/DDBJ databases">
        <title>The Noncontiguous Finished sequence of Saccharomonospora cyanea NA-134.</title>
        <authorList>
            <consortium name="US DOE Joint Genome Institute"/>
            <person name="Lucas S."/>
            <person name="Han J."/>
            <person name="Lapidus A."/>
            <person name="Cheng J.-F."/>
            <person name="Goodwin L."/>
            <person name="Pitluck S."/>
            <person name="Peters L."/>
            <person name="Ovchinnikova G."/>
            <person name="Lu M."/>
            <person name="Detter J.C."/>
            <person name="Han C."/>
            <person name="Tapia R."/>
            <person name="Land M."/>
            <person name="Hauser L."/>
            <person name="Kyrpides N."/>
            <person name="Ivanova N."/>
            <person name="Pagani I."/>
            <person name="Brambilla E.-M."/>
            <person name="Klenk H.-P."/>
            <person name="Woyke T."/>
        </authorList>
    </citation>
    <scope>NUCLEOTIDE SEQUENCE [LARGE SCALE GENOMIC DNA]</scope>
    <source>
        <strain evidence="2 3">NA-134</strain>
    </source>
</reference>
<dbReference type="Proteomes" id="UP000002791">
    <property type="component" value="Chromosome"/>
</dbReference>
<dbReference type="eggNOG" id="COG1670">
    <property type="taxonomic scope" value="Bacteria"/>
</dbReference>
<sequence>MRVFCVTERMVLRRFTAEDGDDLAALHGDPDVMRFVGNGRPVPAEVVRRRTLPSLVSDYDRLGGLGVFAAESSSDGAFLGWFEFRPSEADALDDVELGYRLHRRCWGRGLATEGAQALVRLGFTELGVHRVYATTMAVNHGSRRVLEKTGLRHVRTFHEDWPEPIPGSEHGDVEYELLRQDSRDWRG</sequence>
<dbReference type="EMBL" id="CM001440">
    <property type="protein sequence ID" value="EHR61600.1"/>
    <property type="molecule type" value="Genomic_DNA"/>
</dbReference>
<dbReference type="InterPro" id="IPR000182">
    <property type="entry name" value="GNAT_dom"/>
</dbReference>
<dbReference type="Gene3D" id="3.40.630.30">
    <property type="match status" value="1"/>
</dbReference>
<dbReference type="PANTHER" id="PTHR43792:SF16">
    <property type="entry name" value="N-ACETYLTRANSFERASE DOMAIN-CONTAINING PROTEIN"/>
    <property type="match status" value="1"/>
</dbReference>
<dbReference type="PROSITE" id="PS51186">
    <property type="entry name" value="GNAT"/>
    <property type="match status" value="1"/>
</dbReference>
<gene>
    <name evidence="2" type="ORF">SaccyDRAFT_2754</name>
</gene>
<feature type="domain" description="N-acetyltransferase" evidence="1">
    <location>
        <begin position="10"/>
        <end position="180"/>
    </location>
</feature>
<evidence type="ECO:0000259" key="1">
    <source>
        <dbReference type="PROSITE" id="PS51186"/>
    </source>
</evidence>
<dbReference type="RefSeq" id="WP_005456873.1">
    <property type="nucleotide sequence ID" value="NZ_CM001440.1"/>
</dbReference>
<dbReference type="HOGENOM" id="CLU_013985_3_1_11"/>
<protein>
    <submittedName>
        <fullName evidence="2">Acetyltransferase, ribosomal protein N-acetylase</fullName>
    </submittedName>
</protein>
<keyword evidence="2" id="KW-0808">Transferase</keyword>
<dbReference type="Pfam" id="PF13302">
    <property type="entry name" value="Acetyltransf_3"/>
    <property type="match status" value="1"/>
</dbReference>
<dbReference type="OrthoDB" id="3533156at2"/>
<dbReference type="STRING" id="882082.SaccyDRAFT_2754"/>
<accession>H5XGQ7</accession>
<dbReference type="SUPFAM" id="SSF55729">
    <property type="entry name" value="Acyl-CoA N-acyltransferases (Nat)"/>
    <property type="match status" value="1"/>
</dbReference>
<dbReference type="InterPro" id="IPR051531">
    <property type="entry name" value="N-acetyltransferase"/>
</dbReference>
<proteinExistence type="predicted"/>
<dbReference type="PANTHER" id="PTHR43792">
    <property type="entry name" value="GNAT FAMILY, PUTATIVE (AFU_ORTHOLOGUE AFUA_3G00765)-RELATED-RELATED"/>
    <property type="match status" value="1"/>
</dbReference>